<evidence type="ECO:0000259" key="12">
    <source>
        <dbReference type="PROSITE" id="PS51126"/>
    </source>
</evidence>
<evidence type="ECO:0000256" key="3">
    <source>
        <dbReference type="ARBA" id="ARBA00022741"/>
    </source>
</evidence>
<keyword evidence="16" id="KW-1185">Reference proteome</keyword>
<name>A0ABD1NA04_9FABA</name>
<dbReference type="InterPro" id="IPR037975">
    <property type="entry name" value="MyosinXI_CBD"/>
</dbReference>
<dbReference type="PROSITE" id="PS51844">
    <property type="entry name" value="SH3_LIKE"/>
    <property type="match status" value="1"/>
</dbReference>
<evidence type="ECO:0000256" key="4">
    <source>
        <dbReference type="ARBA" id="ARBA00022840"/>
    </source>
</evidence>
<dbReference type="InterPro" id="IPR027417">
    <property type="entry name" value="P-loop_NTPase"/>
</dbReference>
<dbReference type="PRINTS" id="PR00193">
    <property type="entry name" value="MYOSINHEAVY"/>
</dbReference>
<dbReference type="SMART" id="SM01132">
    <property type="entry name" value="DIL"/>
    <property type="match status" value="1"/>
</dbReference>
<dbReference type="InterPro" id="IPR002710">
    <property type="entry name" value="Dilute_dom"/>
</dbReference>
<protein>
    <recommendedName>
        <fullName evidence="17">Myosin-6-like</fullName>
    </recommendedName>
</protein>
<dbReference type="FunFam" id="1.10.10.820:FF:000001">
    <property type="entry name" value="Myosin heavy chain"/>
    <property type="match status" value="1"/>
</dbReference>
<keyword evidence="7 10" id="KW-0518">Myosin</keyword>
<dbReference type="PANTHER" id="PTHR13140:SF836">
    <property type="entry name" value="MYOSIN-6"/>
    <property type="match status" value="1"/>
</dbReference>
<keyword evidence="6 11" id="KW-0175">Coiled coil</keyword>
<dbReference type="CDD" id="cd15475">
    <property type="entry name" value="MyosinXI_CBD"/>
    <property type="match status" value="1"/>
</dbReference>
<evidence type="ECO:0000313" key="16">
    <source>
        <dbReference type="Proteomes" id="UP001603857"/>
    </source>
</evidence>
<evidence type="ECO:0000313" key="15">
    <source>
        <dbReference type="EMBL" id="KAL2344946.1"/>
    </source>
</evidence>
<sequence length="1510" mass="171869">MAAAANPVVGSHIWVEDPDVAWIDGEVLEVKGENIKVLCTSGKTVVVKASNIYHKDTEVPPSGVDDMTRLAYLHEPGVLDNLRSRYDINEIYTYTGNILIAVNPFIKLPHLYDSHMMAQYKGAAFGELSPHPFAVADAAYRLMINEGISQSILVSGESGAGKTESTKLLMRYLAYMGGRAAAAEGRTVEQKVLESNPVLEAFGNAKTVRNNNSSRFGKFVEIQFDQKGRISGAAIRTYLLERSRVCQVSDPERNYHCFYMLCAAPLEDIKRYKLGDPRTYHYLNQSNCFQLEGVDESKEYRDTRRAMDIVGISSEEQDAIFQVVAAILHLGNIEFAKGKEIDSSMPKNEKSWFHLQTAAELFMCDAKALEDSLCKRVIVTRDETITKWLDPEAAALSRDALAKIVYTRLFDWLVDKINTSIGQDPKSKSLIGVLDIYGFESFKTNSFEQFCINLTNEKLQQHFNQHVFKMEQEEYKKEEIDWSYIEFVDNQDILDLIEKKPGGIISLLDEACMFPRSTHETFAQKLYQTFKNHKRFSKPKLSRSDFTICHYAGDVTYQTELFLDKNKDYVVAEHQALLYASKCPFVSGLFPPSPEESSKQSKFSSIGSRFKQQLQSLLETLSATEPHYIRCVKPNNLLKPAIFENKNVLLQLRCGGVMEAIRISCAGYPTRKPFDEFVDRFSLLAPEALDGSFDEVTACKRILKNVGLEGYQIGKTKVFLRAGQMAELDTRRSEILGKSASIIQRKVRSYLARQSFILLRLSSIWIQAVCRGQLARQVYEGMRQEASSLVIQRIFRMHIVRSAYKKLYTSAVSVQTGMRGMAARCELDFRRRTKSAIVIQSHCWKYLERLHFTKLKKAAISTQCAWRGKVARRELRKLKMAARETGALQAAKNKLEKQVEDLTLRLQLEKRLRVDMEEAKTQENQRLQSALQEMQLQFKETTSLLEKEREATKRAAEREPIIQEVPVVDHALLEKLSSENEKLKNMVSSLEKKIDETEKRYKEANRIGEERLKQALDAESKVIQLKTAMQRLEEKFIDMESANQILQKQSLLNSSMKTIAEHLSSPEKFENGHHPAEEQKVVDTYVTPVKQFGTESDAKLRRSYIERQHESVDSLVNCVMKNIGFNHGKPIAAFTIYKCLLYWKSFEAERTSVFDRLIQMIGFEIENQDGNDHMAYWLSNTSALLFLLEQSLKSGSSANATPARKPPNPTSLFGRMTMSFLSSPSSANLAAPLSDVVRKVEAKYPALLFKQQLTAYLEKIYGIIRDNLKKDLTPVLALCVQAPRTSKGGLRSGRSFAKDSPMVHWQSIIESLNTLLCTLKENFVPPVLIQKIFSQTFSFINVQLFNSLLLRRDCCTFSNGEYVKAGLAELELWCCQAKEEYAGSSWDELKHIRQAVGFLVIHQKYRISYDEIINDLCPILSVQQLYRICTLYWDGNYNTRSVSPDVLSSMRMLMAEDSNNAQSDSFLLDDNSSIPFSVEDLSTSLQEKDFSDMKPADELLENPAFQFLNE</sequence>
<comment type="caution">
    <text evidence="15">The sequence shown here is derived from an EMBL/GenBank/DDBJ whole genome shotgun (WGS) entry which is preliminary data.</text>
</comment>
<dbReference type="InterPro" id="IPR004009">
    <property type="entry name" value="SH3_Myosin"/>
</dbReference>
<evidence type="ECO:0000256" key="1">
    <source>
        <dbReference type="ARBA" id="ARBA00008049"/>
    </source>
</evidence>
<reference evidence="15 16" key="1">
    <citation type="submission" date="2024-08" db="EMBL/GenBank/DDBJ databases">
        <title>Insights into the chromosomal genome structure of Flemingia macrophylla.</title>
        <authorList>
            <person name="Ding Y."/>
            <person name="Zhao Y."/>
            <person name="Bi W."/>
            <person name="Wu M."/>
            <person name="Zhao G."/>
            <person name="Gong Y."/>
            <person name="Li W."/>
            <person name="Zhang P."/>
        </authorList>
    </citation>
    <scope>NUCLEOTIDE SEQUENCE [LARGE SCALE GENOMIC DNA]</scope>
    <source>
        <strain evidence="15">DYQJB</strain>
        <tissue evidence="15">Leaf</tissue>
    </source>
</reference>
<dbReference type="Pfam" id="PF02736">
    <property type="entry name" value="Myosin_N"/>
    <property type="match status" value="1"/>
</dbReference>
<proteinExistence type="inferred from homology"/>
<feature type="domain" description="Myosin N-terminal SH3-like" evidence="14">
    <location>
        <begin position="8"/>
        <end position="57"/>
    </location>
</feature>
<dbReference type="InterPro" id="IPR036018">
    <property type="entry name" value="MYSc_Myo11"/>
</dbReference>
<evidence type="ECO:0000256" key="7">
    <source>
        <dbReference type="ARBA" id="ARBA00023123"/>
    </source>
</evidence>
<keyword evidence="3 10" id="KW-0547">Nucleotide-binding</keyword>
<evidence type="ECO:0008006" key="17">
    <source>
        <dbReference type="Google" id="ProtNLM"/>
    </source>
</evidence>
<keyword evidence="8 10" id="KW-0505">Motor protein</keyword>
<dbReference type="Gene3D" id="6.20.240.20">
    <property type="match status" value="1"/>
</dbReference>
<evidence type="ECO:0000256" key="6">
    <source>
        <dbReference type="ARBA" id="ARBA00023054"/>
    </source>
</evidence>
<dbReference type="CDD" id="cd01384">
    <property type="entry name" value="MYSc_Myo11"/>
    <property type="match status" value="1"/>
</dbReference>
<dbReference type="FunFam" id="1.20.58.530:FF:000002">
    <property type="entry name" value="Class V myosin"/>
    <property type="match status" value="1"/>
</dbReference>
<dbReference type="SMART" id="SM00015">
    <property type="entry name" value="IQ"/>
    <property type="match status" value="6"/>
</dbReference>
<feature type="domain" description="Myosin motor" evidence="13">
    <location>
        <begin position="62"/>
        <end position="733"/>
    </location>
</feature>
<dbReference type="GO" id="GO:0003779">
    <property type="term" value="F:actin binding"/>
    <property type="evidence" value="ECO:0007669"/>
    <property type="project" value="UniProtKB-KW"/>
</dbReference>
<dbReference type="InterPro" id="IPR001609">
    <property type="entry name" value="Myosin_head_motor_dom-like"/>
</dbReference>
<dbReference type="Pfam" id="PF01843">
    <property type="entry name" value="DIL"/>
    <property type="match status" value="1"/>
</dbReference>
<dbReference type="Proteomes" id="UP001603857">
    <property type="component" value="Unassembled WGS sequence"/>
</dbReference>
<comment type="similarity">
    <text evidence="1">Belongs to the TRAFAC class myosin-kinesin ATPase superfamily. Myosin family. Plant myosin class XI subfamily.</text>
</comment>
<dbReference type="SMART" id="SM00242">
    <property type="entry name" value="MYSc"/>
    <property type="match status" value="1"/>
</dbReference>
<accession>A0ABD1NA04</accession>
<keyword evidence="9 10" id="KW-0009">Actin-binding</keyword>
<dbReference type="PROSITE" id="PS51126">
    <property type="entry name" value="DILUTE"/>
    <property type="match status" value="1"/>
</dbReference>
<dbReference type="GO" id="GO:0005524">
    <property type="term" value="F:ATP binding"/>
    <property type="evidence" value="ECO:0007669"/>
    <property type="project" value="UniProtKB-UniRule"/>
</dbReference>
<dbReference type="Gene3D" id="3.40.850.10">
    <property type="entry name" value="Kinesin motor domain"/>
    <property type="match status" value="1"/>
</dbReference>
<dbReference type="Gene3D" id="1.20.5.190">
    <property type="match status" value="3"/>
</dbReference>
<dbReference type="GO" id="GO:0016459">
    <property type="term" value="C:myosin complex"/>
    <property type="evidence" value="ECO:0007669"/>
    <property type="project" value="UniProtKB-KW"/>
</dbReference>
<dbReference type="PANTHER" id="PTHR13140">
    <property type="entry name" value="MYOSIN"/>
    <property type="match status" value="1"/>
</dbReference>
<dbReference type="InterPro" id="IPR000048">
    <property type="entry name" value="IQ_motif_EF-hand-BS"/>
</dbReference>
<evidence type="ECO:0000256" key="5">
    <source>
        <dbReference type="ARBA" id="ARBA00022860"/>
    </source>
</evidence>
<dbReference type="CDD" id="cd23767">
    <property type="entry name" value="IQCD"/>
    <property type="match status" value="1"/>
</dbReference>
<dbReference type="Gene3D" id="1.20.58.530">
    <property type="match status" value="1"/>
</dbReference>
<dbReference type="PROSITE" id="PS51456">
    <property type="entry name" value="MYOSIN_MOTOR"/>
    <property type="match status" value="1"/>
</dbReference>
<dbReference type="FunFam" id="1.20.5.190:FF:000018">
    <property type="entry name" value="Myosin XI D"/>
    <property type="match status" value="1"/>
</dbReference>
<feature type="binding site" evidence="10">
    <location>
        <begin position="156"/>
        <end position="163"/>
    </location>
    <ligand>
        <name>ATP</name>
        <dbReference type="ChEBI" id="CHEBI:30616"/>
    </ligand>
</feature>
<dbReference type="GO" id="GO:0005516">
    <property type="term" value="F:calmodulin binding"/>
    <property type="evidence" value="ECO:0007669"/>
    <property type="project" value="UniProtKB-KW"/>
</dbReference>
<evidence type="ECO:0000256" key="11">
    <source>
        <dbReference type="SAM" id="Coils"/>
    </source>
</evidence>
<dbReference type="FunFam" id="1.20.120.720:FF:000011">
    <property type="entry name" value="Myosin 2"/>
    <property type="match status" value="1"/>
</dbReference>
<dbReference type="GO" id="GO:0003774">
    <property type="term" value="F:cytoskeletal motor activity"/>
    <property type="evidence" value="ECO:0007669"/>
    <property type="project" value="UniProtKB-UniRule"/>
</dbReference>
<feature type="coiled-coil region" evidence="11">
    <location>
        <begin position="878"/>
        <end position="1049"/>
    </location>
</feature>
<dbReference type="Gene3D" id="1.20.120.720">
    <property type="entry name" value="Myosin VI head, motor domain, U50 subdomain"/>
    <property type="match status" value="1"/>
</dbReference>
<dbReference type="FunFam" id="1.20.5.190:FF:000001">
    <property type="entry name" value="unconventional myosin-Va"/>
    <property type="match status" value="2"/>
</dbReference>
<feature type="domain" description="Dilute" evidence="12">
    <location>
        <begin position="1155"/>
        <end position="1456"/>
    </location>
</feature>
<evidence type="ECO:0000259" key="13">
    <source>
        <dbReference type="PROSITE" id="PS51456"/>
    </source>
</evidence>
<evidence type="ECO:0000256" key="9">
    <source>
        <dbReference type="ARBA" id="ARBA00023203"/>
    </source>
</evidence>
<evidence type="ECO:0000256" key="10">
    <source>
        <dbReference type="PROSITE-ProRule" id="PRU00782"/>
    </source>
</evidence>
<dbReference type="EMBL" id="JBGMDY010000002">
    <property type="protein sequence ID" value="KAL2344946.1"/>
    <property type="molecule type" value="Genomic_DNA"/>
</dbReference>
<dbReference type="PROSITE" id="PS50096">
    <property type="entry name" value="IQ"/>
    <property type="match status" value="4"/>
</dbReference>
<dbReference type="GO" id="GO:0030048">
    <property type="term" value="P:actin filament-based movement"/>
    <property type="evidence" value="ECO:0007669"/>
    <property type="project" value="UniProtKB-ARBA"/>
</dbReference>
<dbReference type="SUPFAM" id="SSF52540">
    <property type="entry name" value="P-loop containing nucleoside triphosphate hydrolases"/>
    <property type="match status" value="2"/>
</dbReference>
<evidence type="ECO:0000256" key="8">
    <source>
        <dbReference type="ARBA" id="ARBA00023175"/>
    </source>
</evidence>
<organism evidence="15 16">
    <name type="scientific">Flemingia macrophylla</name>
    <dbReference type="NCBI Taxonomy" id="520843"/>
    <lineage>
        <taxon>Eukaryota</taxon>
        <taxon>Viridiplantae</taxon>
        <taxon>Streptophyta</taxon>
        <taxon>Embryophyta</taxon>
        <taxon>Tracheophyta</taxon>
        <taxon>Spermatophyta</taxon>
        <taxon>Magnoliopsida</taxon>
        <taxon>eudicotyledons</taxon>
        <taxon>Gunneridae</taxon>
        <taxon>Pentapetalae</taxon>
        <taxon>rosids</taxon>
        <taxon>fabids</taxon>
        <taxon>Fabales</taxon>
        <taxon>Fabaceae</taxon>
        <taxon>Papilionoideae</taxon>
        <taxon>50 kb inversion clade</taxon>
        <taxon>NPAAA clade</taxon>
        <taxon>indigoferoid/millettioid clade</taxon>
        <taxon>Phaseoleae</taxon>
        <taxon>Flemingia</taxon>
    </lineage>
</organism>
<gene>
    <name evidence="15" type="ORF">Fmac_006231</name>
</gene>
<feature type="region of interest" description="Actin-binding" evidence="10">
    <location>
        <begin position="614"/>
        <end position="636"/>
    </location>
</feature>
<keyword evidence="4 10" id="KW-0067">ATP-binding</keyword>
<evidence type="ECO:0000256" key="2">
    <source>
        <dbReference type="ARBA" id="ARBA00022737"/>
    </source>
</evidence>
<keyword evidence="2" id="KW-0677">Repeat</keyword>
<keyword evidence="5" id="KW-0112">Calmodulin-binding</keyword>
<dbReference type="InterPro" id="IPR036961">
    <property type="entry name" value="Kinesin_motor_dom_sf"/>
</dbReference>
<dbReference type="Gene3D" id="1.10.10.820">
    <property type="match status" value="1"/>
</dbReference>
<dbReference type="Pfam" id="PF00612">
    <property type="entry name" value="IQ"/>
    <property type="match status" value="4"/>
</dbReference>
<evidence type="ECO:0000259" key="14">
    <source>
        <dbReference type="PROSITE" id="PS51844"/>
    </source>
</evidence>
<dbReference type="Pfam" id="PF00063">
    <property type="entry name" value="Myosin_head"/>
    <property type="match status" value="1"/>
</dbReference>